<evidence type="ECO:0000313" key="3">
    <source>
        <dbReference type="Proteomes" id="UP000468735"/>
    </source>
</evidence>
<keyword evidence="1" id="KW-0812">Transmembrane</keyword>
<name>A0A6H9YUH6_9ACTN</name>
<gene>
    <name evidence="2" type="ORF">F8566_00745</name>
</gene>
<proteinExistence type="predicted"/>
<comment type="caution">
    <text evidence="2">The sequence shown here is derived from an EMBL/GenBank/DDBJ whole genome shotgun (WGS) entry which is preliminary data.</text>
</comment>
<keyword evidence="1" id="KW-0472">Membrane</keyword>
<keyword evidence="3" id="KW-1185">Reference proteome</keyword>
<reference evidence="2 3" key="1">
    <citation type="submission" date="2019-09" db="EMBL/GenBank/DDBJ databases">
        <title>Actinomadura physcomitrii sp. nov., a novel actinomycete isolated from moss [Physcomitrium sphaericum (Ludw) Fuernr].</title>
        <authorList>
            <person name="Zhuang X."/>
            <person name="Liu C."/>
        </authorList>
    </citation>
    <scope>NUCLEOTIDE SEQUENCE [LARGE SCALE GENOMIC DNA]</scope>
    <source>
        <strain evidence="2 3">HMC1</strain>
    </source>
</reference>
<dbReference type="OrthoDB" id="3471612at2"/>
<dbReference type="RefSeq" id="WP_151556913.1">
    <property type="nucleotide sequence ID" value="NZ_WBMT01000001.1"/>
</dbReference>
<feature type="transmembrane region" description="Helical" evidence="1">
    <location>
        <begin position="40"/>
        <end position="58"/>
    </location>
</feature>
<accession>A0A6H9YUH6</accession>
<dbReference type="Proteomes" id="UP000468735">
    <property type="component" value="Unassembled WGS sequence"/>
</dbReference>
<dbReference type="EMBL" id="WBMT01000001">
    <property type="protein sequence ID" value="KAB2352267.1"/>
    <property type="molecule type" value="Genomic_DNA"/>
</dbReference>
<dbReference type="AlphaFoldDB" id="A0A6H9YUH6"/>
<sequence length="280" mass="30418">MTNEMLRDAFEELADEAHPVDDLAGRALRRLDARRRNRRVTGVVLAIASAVAVPWVVFGPGFGGEGSTPDVEVKPKPRPLPADTRAEAKVTLGCMRDGVPRDEMGRRRPDLGKVSDFRLLVRQQVGRQFVAAVGTGRGFVTCVGAKNVGNVSGPMFHPWQAAPGGDLWAFRGKVRLDRKVSESTADGHPYNLHQLVFGRVKPEVARLTVYWNRNRKADAAVQNGFFIARTHSRVVPAGVPGDNDIDATGMSDPDDQVTKVVAYNAAGRVVSTMTPPFPGM</sequence>
<protein>
    <submittedName>
        <fullName evidence="2">Uncharacterized protein</fullName>
    </submittedName>
</protein>
<evidence type="ECO:0000313" key="2">
    <source>
        <dbReference type="EMBL" id="KAB2352267.1"/>
    </source>
</evidence>
<organism evidence="2 3">
    <name type="scientific">Actinomadura rudentiformis</name>
    <dbReference type="NCBI Taxonomy" id="359158"/>
    <lineage>
        <taxon>Bacteria</taxon>
        <taxon>Bacillati</taxon>
        <taxon>Actinomycetota</taxon>
        <taxon>Actinomycetes</taxon>
        <taxon>Streptosporangiales</taxon>
        <taxon>Thermomonosporaceae</taxon>
        <taxon>Actinomadura</taxon>
    </lineage>
</organism>
<keyword evidence="1" id="KW-1133">Transmembrane helix</keyword>
<evidence type="ECO:0000256" key="1">
    <source>
        <dbReference type="SAM" id="Phobius"/>
    </source>
</evidence>